<feature type="region of interest" description="Disordered" evidence="3">
    <location>
        <begin position="1"/>
        <end position="126"/>
    </location>
</feature>
<proteinExistence type="predicted"/>
<evidence type="ECO:0000313" key="5">
    <source>
        <dbReference type="EMBL" id="PIN09426.1"/>
    </source>
</evidence>
<dbReference type="OrthoDB" id="340227at2759"/>
<feature type="compositionally biased region" description="Gly residues" evidence="3">
    <location>
        <begin position="1"/>
        <end position="12"/>
    </location>
</feature>
<dbReference type="GO" id="GO:0000339">
    <property type="term" value="F:RNA cap binding"/>
    <property type="evidence" value="ECO:0007669"/>
    <property type="project" value="InterPro"/>
</dbReference>
<evidence type="ECO:0000259" key="4">
    <source>
        <dbReference type="PROSITE" id="PS50961"/>
    </source>
</evidence>
<dbReference type="PANTHER" id="PTHR22792:SF101">
    <property type="entry name" value="LA-RELATED PROTEIN 1A"/>
    <property type="match status" value="1"/>
</dbReference>
<dbReference type="SMART" id="SM00715">
    <property type="entry name" value="LA"/>
    <property type="match status" value="1"/>
</dbReference>
<dbReference type="InterPro" id="IPR036388">
    <property type="entry name" value="WH-like_DNA-bd_sf"/>
</dbReference>
<dbReference type="Pfam" id="PF05383">
    <property type="entry name" value="La"/>
    <property type="match status" value="1"/>
</dbReference>
<feature type="region of interest" description="Disordered" evidence="3">
    <location>
        <begin position="413"/>
        <end position="433"/>
    </location>
</feature>
<evidence type="ECO:0000256" key="2">
    <source>
        <dbReference type="PROSITE-ProRule" id="PRU00332"/>
    </source>
</evidence>
<dbReference type="Gene3D" id="1.10.10.10">
    <property type="entry name" value="Winged helix-like DNA-binding domain superfamily/Winged helix DNA-binding domain"/>
    <property type="match status" value="1"/>
</dbReference>
<evidence type="ECO:0000256" key="1">
    <source>
        <dbReference type="ARBA" id="ARBA00022884"/>
    </source>
</evidence>
<protein>
    <recommendedName>
        <fullName evidence="4">HTH La-type RNA-binding domain-containing protein</fullName>
    </recommendedName>
</protein>
<comment type="caution">
    <text evidence="5">The sequence shown here is derived from an EMBL/GenBank/DDBJ whole genome shotgun (WGS) entry which is preliminary data.</text>
</comment>
<dbReference type="CDD" id="cd07323">
    <property type="entry name" value="LAM"/>
    <property type="match status" value="1"/>
</dbReference>
<evidence type="ECO:0000256" key="3">
    <source>
        <dbReference type="SAM" id="MobiDB-lite"/>
    </source>
</evidence>
<feature type="compositionally biased region" description="Polar residues" evidence="3">
    <location>
        <begin position="661"/>
        <end position="673"/>
    </location>
</feature>
<dbReference type="SMART" id="SM00684">
    <property type="entry name" value="DM15"/>
    <property type="match status" value="3"/>
</dbReference>
<feature type="region of interest" description="Disordered" evidence="3">
    <location>
        <begin position="452"/>
        <end position="479"/>
    </location>
</feature>
<dbReference type="PANTHER" id="PTHR22792">
    <property type="entry name" value="LUPUS LA PROTEIN-RELATED"/>
    <property type="match status" value="1"/>
</dbReference>
<dbReference type="SUPFAM" id="SSF46785">
    <property type="entry name" value="Winged helix' DNA-binding domain"/>
    <property type="match status" value="1"/>
</dbReference>
<feature type="region of interest" description="Disordered" evidence="3">
    <location>
        <begin position="174"/>
        <end position="270"/>
    </location>
</feature>
<feature type="compositionally biased region" description="Basic and acidic residues" evidence="3">
    <location>
        <begin position="413"/>
        <end position="425"/>
    </location>
</feature>
<sequence>MGVGDNGGSGGGDRVDNQNEDVIGGPPKSPWKASTTASPVMEAGTESWPALSDAPQRSESTGSVGSNSVKSPPLLSQAEADGCGAAPATPTPARVEQQKFHGRGRGNTKAPNRPYSMYQNKTGPKYGPNAAPRFPVPVHYYPPTVTPAFHPVVPMPPIYAPGYAYQIPHRPFPRADSQGIKSGSDPAQAFVPPVNWGFHPSPPSDLSAHDSSSVGRGPGAEEQGGQAKPSWNNQRPVASNNFPLHQTMGPRPFVRHPSFGPTGSVNGPNFPGPPGAIHYYPPPPQGFVRVPYQQVLVPYSYSPGVPMSPSPVEAMKANVVKQIEYYFSDENLQHDYYLISLMDDQGWVPISNIADFKRIKRMNVDIPFILDALQASETIEVQGEKVRRRNVWSNWIPASKISKSSSVAINAAKNDDHDENKKESSEGTIEVLPPNESSVDCLPLNADTVKSSISNDTEQSKNKILSSGKTHVASGDSNSSMYLGVQLNNGNGDTELDCESNVLAISQGADSVQSISLQNCGNRKMQVLSNVTINNLDDPSDDLSNTFMLDEELELEQKTITTDHPSTAGRVDEEDDEIIADDRAVDRLVIVTQNSWMSQGPAGTSKSISSELASTINDGLYYYEQELNSKRSHRRHIRDENSKYSAKGASILNSRAPDYSTGRSSCEGTGNSNSRRKQNKGNWKQHSNHKERLFYGNFRPHGSGQKSGAIISESPPSDAVGFFFGSTPPDSHPLRPSKLSASPQSNLSGSSPPVGSVPKSFPPFQHPSHKLLEENGFKQQLYKKYQKRCLSERKKMGIGCSEEMNTLYRFWCYFLRNMFIPSMYNEFQKLALEDAAAGYNYGMECLFRFYSYGLEKKFREDLYKDFEQLTLDFYGKGNLYGLEKYWAFHHYRETRDRKEPLKKHPELDRLLREEYHSLDDFNRAKVKNATAQEDNH</sequence>
<feature type="region of interest" description="Disordered" evidence="3">
    <location>
        <begin position="630"/>
        <end position="689"/>
    </location>
</feature>
<feature type="compositionally biased region" description="Low complexity" evidence="3">
    <location>
        <begin position="748"/>
        <end position="759"/>
    </location>
</feature>
<reference evidence="6" key="1">
    <citation type="journal article" date="2018" name="Gigascience">
        <title>Genome assembly of the Pink Ipe (Handroanthus impetiginosus, Bignoniaceae), a highly valued, ecologically keystone Neotropical timber forest tree.</title>
        <authorList>
            <person name="Silva-Junior O.B."/>
            <person name="Grattapaglia D."/>
            <person name="Novaes E."/>
            <person name="Collevatti R.G."/>
        </authorList>
    </citation>
    <scope>NUCLEOTIDE SEQUENCE [LARGE SCALE GENOMIC DNA]</scope>
    <source>
        <strain evidence="6">cv. UFG-1</strain>
    </source>
</reference>
<dbReference type="Pfam" id="PF21071">
    <property type="entry name" value="LARP1_HEAT"/>
    <property type="match status" value="1"/>
</dbReference>
<dbReference type="InterPro" id="IPR045180">
    <property type="entry name" value="La_dom_prot"/>
</dbReference>
<name>A0A2G9GVV9_9LAMI</name>
<keyword evidence="6" id="KW-1185">Reference proteome</keyword>
<dbReference type="STRING" id="429701.A0A2G9GVV9"/>
<dbReference type="PROSITE" id="PS50961">
    <property type="entry name" value="HTH_LA"/>
    <property type="match status" value="1"/>
</dbReference>
<evidence type="ECO:0000313" key="6">
    <source>
        <dbReference type="Proteomes" id="UP000231279"/>
    </source>
</evidence>
<accession>A0A2G9GVV9</accession>
<dbReference type="InterPro" id="IPR036390">
    <property type="entry name" value="WH_DNA-bd_sf"/>
</dbReference>
<gene>
    <name evidence="5" type="ORF">CDL12_17987</name>
</gene>
<dbReference type="InterPro" id="IPR006630">
    <property type="entry name" value="La_HTH"/>
</dbReference>
<keyword evidence="1 2" id="KW-0694">RNA-binding</keyword>
<feature type="compositionally biased region" description="Polar residues" evidence="3">
    <location>
        <begin position="55"/>
        <end position="70"/>
    </location>
</feature>
<organism evidence="5 6">
    <name type="scientific">Handroanthus impetiginosus</name>
    <dbReference type="NCBI Taxonomy" id="429701"/>
    <lineage>
        <taxon>Eukaryota</taxon>
        <taxon>Viridiplantae</taxon>
        <taxon>Streptophyta</taxon>
        <taxon>Embryophyta</taxon>
        <taxon>Tracheophyta</taxon>
        <taxon>Spermatophyta</taxon>
        <taxon>Magnoliopsida</taxon>
        <taxon>eudicotyledons</taxon>
        <taxon>Gunneridae</taxon>
        <taxon>Pentapetalae</taxon>
        <taxon>asterids</taxon>
        <taxon>lamiids</taxon>
        <taxon>Lamiales</taxon>
        <taxon>Bignoniaceae</taxon>
        <taxon>Crescentiina</taxon>
        <taxon>Tabebuia alliance</taxon>
        <taxon>Handroanthus</taxon>
    </lineage>
</organism>
<dbReference type="AlphaFoldDB" id="A0A2G9GVV9"/>
<dbReference type="Proteomes" id="UP000231279">
    <property type="component" value="Unassembled WGS sequence"/>
</dbReference>
<dbReference type="InterPro" id="IPR006607">
    <property type="entry name" value="DM15"/>
</dbReference>
<feature type="compositionally biased region" description="Polar residues" evidence="3">
    <location>
        <begin position="229"/>
        <end position="244"/>
    </location>
</feature>
<dbReference type="EMBL" id="NKXS01003541">
    <property type="protein sequence ID" value="PIN09426.1"/>
    <property type="molecule type" value="Genomic_DNA"/>
</dbReference>
<feature type="region of interest" description="Disordered" evidence="3">
    <location>
        <begin position="721"/>
        <end position="760"/>
    </location>
</feature>
<dbReference type="GO" id="GO:0048255">
    <property type="term" value="P:mRNA stabilization"/>
    <property type="evidence" value="ECO:0007669"/>
    <property type="project" value="InterPro"/>
</dbReference>
<feature type="domain" description="HTH La-type RNA-binding" evidence="4">
    <location>
        <begin position="309"/>
        <end position="398"/>
    </location>
</feature>